<dbReference type="Proteomes" id="UP001236500">
    <property type="component" value="Chromosome"/>
</dbReference>
<protein>
    <recommendedName>
        <fullName evidence="4">Amino acid permease</fullName>
    </recommendedName>
</protein>
<organism evidence="2 3">
    <name type="scientific">Microbulbifer bruguierae</name>
    <dbReference type="NCBI Taxonomy" id="3029061"/>
    <lineage>
        <taxon>Bacteria</taxon>
        <taxon>Pseudomonadati</taxon>
        <taxon>Pseudomonadota</taxon>
        <taxon>Gammaproteobacteria</taxon>
        <taxon>Cellvibrionales</taxon>
        <taxon>Microbulbiferaceae</taxon>
        <taxon>Microbulbifer</taxon>
    </lineage>
</organism>
<feature type="transmembrane region" description="Helical" evidence="1">
    <location>
        <begin position="155"/>
        <end position="174"/>
    </location>
</feature>
<feature type="transmembrane region" description="Helical" evidence="1">
    <location>
        <begin position="21"/>
        <end position="40"/>
    </location>
</feature>
<evidence type="ECO:0000256" key="1">
    <source>
        <dbReference type="SAM" id="Phobius"/>
    </source>
</evidence>
<keyword evidence="1" id="KW-0812">Transmembrane</keyword>
<keyword evidence="1" id="KW-1133">Transmembrane helix</keyword>
<feature type="transmembrane region" description="Helical" evidence="1">
    <location>
        <begin position="336"/>
        <end position="359"/>
    </location>
</feature>
<feature type="transmembrane region" description="Helical" evidence="1">
    <location>
        <begin position="313"/>
        <end position="330"/>
    </location>
</feature>
<dbReference type="EMBL" id="CP118605">
    <property type="protein sequence ID" value="WGL15562.1"/>
    <property type="molecule type" value="Genomic_DNA"/>
</dbReference>
<feature type="transmembrane region" description="Helical" evidence="1">
    <location>
        <begin position="194"/>
        <end position="212"/>
    </location>
</feature>
<sequence length="386" mass="41081">MFRKPAIHHRGNPRALVRATCTPLASIFGSGFLVMVPILAGAVGIYAVLAMAAVCGIAFCVGSVIRFNIRRAEPALANSPKKSTFAFERCSDLALVLAYVISVCLYLHILSAFVLGSLHLDTGTSEDLLTTAVIIFIVVIGVTRGLKSLAALEGIALLVTLAIILLLIGGFALYDLHAWRSPGGLIFFKAKPHSFWEILTIVAGTLIVVQGFETTRYLGDSFDSDTRIRASRWSQVISTAVYLVFIAVSLPLVHNLNGKYDDNSLIHLAAAASSLLVAPLVIAAALSQFSAAVADTLAATGNLEEVTRHRLKLRFATILVGAGAIALTWSADTLQIVALASRAFAFYYLLQCLVAITVSTSLVQRVFFAVVATALAFVTVFAVPAS</sequence>
<feature type="transmembrane region" description="Helical" evidence="1">
    <location>
        <begin position="90"/>
        <end position="116"/>
    </location>
</feature>
<feature type="transmembrane region" description="Helical" evidence="1">
    <location>
        <begin position="46"/>
        <end position="69"/>
    </location>
</feature>
<gene>
    <name evidence="2" type="ORF">PVT68_12355</name>
</gene>
<evidence type="ECO:0008006" key="4">
    <source>
        <dbReference type="Google" id="ProtNLM"/>
    </source>
</evidence>
<feature type="transmembrane region" description="Helical" evidence="1">
    <location>
        <begin position="265"/>
        <end position="286"/>
    </location>
</feature>
<dbReference type="RefSeq" id="WP_280318486.1">
    <property type="nucleotide sequence ID" value="NZ_CP118605.1"/>
</dbReference>
<accession>A0ABY8NBX9</accession>
<proteinExistence type="predicted"/>
<feature type="transmembrane region" description="Helical" evidence="1">
    <location>
        <begin position="128"/>
        <end position="146"/>
    </location>
</feature>
<evidence type="ECO:0000313" key="2">
    <source>
        <dbReference type="EMBL" id="WGL15562.1"/>
    </source>
</evidence>
<reference evidence="2 3" key="1">
    <citation type="submission" date="2023-02" db="EMBL/GenBank/DDBJ databases">
        <title>Description and genomic characterization of Microbulbifer bruguierae sp. nov., isolated from the sediment of mangrove plant Bruguiera sexangula.</title>
        <authorList>
            <person name="Long M."/>
        </authorList>
    </citation>
    <scope>NUCLEOTIDE SEQUENCE [LARGE SCALE GENOMIC DNA]</scope>
    <source>
        <strain evidence="2 3">H12</strain>
    </source>
</reference>
<keyword evidence="3" id="KW-1185">Reference proteome</keyword>
<keyword evidence="1" id="KW-0472">Membrane</keyword>
<feature type="transmembrane region" description="Helical" evidence="1">
    <location>
        <begin position="233"/>
        <end position="253"/>
    </location>
</feature>
<evidence type="ECO:0000313" key="3">
    <source>
        <dbReference type="Proteomes" id="UP001236500"/>
    </source>
</evidence>
<name>A0ABY8NBX9_9GAMM</name>
<dbReference type="Gene3D" id="1.20.1740.10">
    <property type="entry name" value="Amino acid/polyamine transporter I"/>
    <property type="match status" value="1"/>
</dbReference>
<feature type="transmembrane region" description="Helical" evidence="1">
    <location>
        <begin position="366"/>
        <end position="385"/>
    </location>
</feature>